<dbReference type="PROSITE" id="PS50294">
    <property type="entry name" value="WD_REPEATS_REGION"/>
    <property type="match status" value="2"/>
</dbReference>
<dbReference type="PANTHER" id="PTHR22847">
    <property type="entry name" value="WD40 REPEAT PROTEIN"/>
    <property type="match status" value="1"/>
</dbReference>
<dbReference type="InterPro" id="IPR019775">
    <property type="entry name" value="WD40_repeat_CS"/>
</dbReference>
<keyword evidence="1 3" id="KW-0853">WD repeat</keyword>
<keyword evidence="5" id="KW-1185">Reference proteome</keyword>
<name>A0A8C5QRK1_9ANUR</name>
<reference evidence="4" key="2">
    <citation type="submission" date="2025-09" db="UniProtKB">
        <authorList>
            <consortium name="Ensembl"/>
        </authorList>
    </citation>
    <scope>IDENTIFICATION</scope>
</reference>
<dbReference type="AlphaFoldDB" id="A0A8C5QRK1"/>
<protein>
    <recommendedName>
        <fullName evidence="6">Dynein assembly factor with WDR repeat domains 1</fullName>
    </recommendedName>
</protein>
<evidence type="ECO:0000313" key="4">
    <source>
        <dbReference type="Ensembl" id="ENSLLEP00000041071.1"/>
    </source>
</evidence>
<dbReference type="PANTHER" id="PTHR22847:SF744">
    <property type="entry name" value="DYNEIN ASSEMBLY FACTOR WITH WD REPEATS 1"/>
    <property type="match status" value="1"/>
</dbReference>
<keyword evidence="2" id="KW-0677">Repeat</keyword>
<dbReference type="OrthoDB" id="674604at2759"/>
<dbReference type="CDD" id="cd00200">
    <property type="entry name" value="WD40"/>
    <property type="match status" value="1"/>
</dbReference>
<dbReference type="Gene3D" id="2.130.10.10">
    <property type="entry name" value="YVTN repeat-like/Quinoprotein amine dehydrogenase"/>
    <property type="match status" value="2"/>
</dbReference>
<dbReference type="InterPro" id="IPR020472">
    <property type="entry name" value="WD40_PAC1"/>
</dbReference>
<feature type="repeat" description="WD" evidence="3">
    <location>
        <begin position="117"/>
        <end position="158"/>
    </location>
</feature>
<dbReference type="InterPro" id="IPR001680">
    <property type="entry name" value="WD40_rpt"/>
</dbReference>
<dbReference type="GeneTree" id="ENSGT00990000209889"/>
<dbReference type="InterPro" id="IPR015943">
    <property type="entry name" value="WD40/YVTN_repeat-like_dom_sf"/>
</dbReference>
<dbReference type="InterPro" id="IPR036322">
    <property type="entry name" value="WD40_repeat_dom_sf"/>
</dbReference>
<dbReference type="PROSITE" id="PS00678">
    <property type="entry name" value="WD_REPEATS_1"/>
    <property type="match status" value="2"/>
</dbReference>
<dbReference type="SUPFAM" id="SSF50978">
    <property type="entry name" value="WD40 repeat-like"/>
    <property type="match status" value="1"/>
</dbReference>
<dbReference type="SMART" id="SM00320">
    <property type="entry name" value="WD40"/>
    <property type="match status" value="4"/>
</dbReference>
<evidence type="ECO:0000256" key="1">
    <source>
        <dbReference type="ARBA" id="ARBA00022574"/>
    </source>
</evidence>
<dbReference type="Proteomes" id="UP000694569">
    <property type="component" value="Unplaced"/>
</dbReference>
<dbReference type="Pfam" id="PF00400">
    <property type="entry name" value="WD40"/>
    <property type="match status" value="4"/>
</dbReference>
<reference evidence="4" key="1">
    <citation type="submission" date="2025-08" db="UniProtKB">
        <authorList>
            <consortium name="Ensembl"/>
        </authorList>
    </citation>
    <scope>IDENTIFICATION</scope>
</reference>
<evidence type="ECO:0000313" key="5">
    <source>
        <dbReference type="Proteomes" id="UP000694569"/>
    </source>
</evidence>
<evidence type="ECO:0000256" key="3">
    <source>
        <dbReference type="PROSITE-ProRule" id="PRU00221"/>
    </source>
</evidence>
<proteinExistence type="predicted"/>
<feature type="repeat" description="WD" evidence="3">
    <location>
        <begin position="75"/>
        <end position="116"/>
    </location>
</feature>
<evidence type="ECO:0008006" key="6">
    <source>
        <dbReference type="Google" id="ProtNLM"/>
    </source>
</evidence>
<dbReference type="PRINTS" id="PR00320">
    <property type="entry name" value="GPROTEINBRPT"/>
</dbReference>
<evidence type="ECO:0000256" key="2">
    <source>
        <dbReference type="ARBA" id="ARBA00022737"/>
    </source>
</evidence>
<dbReference type="PROSITE" id="PS50082">
    <property type="entry name" value="WD_REPEATS_2"/>
    <property type="match status" value="2"/>
</dbReference>
<organism evidence="4 5">
    <name type="scientific">Leptobrachium leishanense</name>
    <name type="common">Leishan spiny toad</name>
    <dbReference type="NCBI Taxonomy" id="445787"/>
    <lineage>
        <taxon>Eukaryota</taxon>
        <taxon>Metazoa</taxon>
        <taxon>Chordata</taxon>
        <taxon>Craniata</taxon>
        <taxon>Vertebrata</taxon>
        <taxon>Euteleostomi</taxon>
        <taxon>Amphibia</taxon>
        <taxon>Batrachia</taxon>
        <taxon>Anura</taxon>
        <taxon>Pelobatoidea</taxon>
        <taxon>Megophryidae</taxon>
        <taxon>Leptobrachium</taxon>
    </lineage>
</organism>
<sequence length="283" mass="31710">MGTSLHGVKIKKKCCSFRREFGPKQVVAHPSTFAKYLVDVNFVFCFSHRDKIATGSFDKTCKLWSAETGMCYHTFRGHTAEIVCLAFNPQSTLVATGSMDTTAKLWDIQSGEEALNLTGHSAEIISLSFNTTGDRLITGSFDHTVALWDIPTGRKVHTLIGHRGEISSAQFNWDCSLIATASMDKSCRVLLEYTVHPARNAWQSLKATKERFQSYLMIYGRCLPAGLTCAMDGATVHCSLILWFQSHEERGRYYSSPDCLWTSTSFASPTQFDHEIILTRSFF</sequence>
<accession>A0A8C5QRK1</accession>
<dbReference type="Ensembl" id="ENSLLET00000042727.1">
    <property type="protein sequence ID" value="ENSLLEP00000041071.1"/>
    <property type="gene ID" value="ENSLLEG00000026135.1"/>
</dbReference>